<gene>
    <name evidence="1" type="ORF">SPACI_047580</name>
</gene>
<dbReference type="Proteomes" id="UP000216052">
    <property type="component" value="Chromosome"/>
</dbReference>
<name>A0ABZ3J8J1_SPOA4</name>
<dbReference type="RefSeq" id="WP_093793255.1">
    <property type="nucleotide sequence ID" value="NZ_CP155571.1"/>
</dbReference>
<organism evidence="1 2">
    <name type="scientific">Sporomusa acidovorans (strain ATCC 49682 / DSM 3132 / Mol)</name>
    <dbReference type="NCBI Taxonomy" id="1123286"/>
    <lineage>
        <taxon>Bacteria</taxon>
        <taxon>Bacillati</taxon>
        <taxon>Bacillota</taxon>
        <taxon>Negativicutes</taxon>
        <taxon>Selenomonadales</taxon>
        <taxon>Sporomusaceae</taxon>
        <taxon>Sporomusa</taxon>
    </lineage>
</organism>
<reference evidence="1" key="1">
    <citation type="submission" date="2024-05" db="EMBL/GenBank/DDBJ databases">
        <title>Isolation and characterization of Sporomusa carbonis sp. nov., a carboxydotrophic hydrogenogen in the genus of Sporomusa isolated from a charcoal burning pile.</title>
        <authorList>
            <person name="Boeer T."/>
            <person name="Rosenbaum F."/>
            <person name="Eysell L."/>
            <person name="Mueller V."/>
            <person name="Daniel R."/>
            <person name="Poehlein A."/>
        </authorList>
    </citation>
    <scope>NUCLEOTIDE SEQUENCE [LARGE SCALE GENOMIC DNA]</scope>
    <source>
        <strain evidence="1">DSM 3132</strain>
    </source>
</reference>
<proteinExistence type="predicted"/>
<dbReference type="EMBL" id="CP155571">
    <property type="protein sequence ID" value="XFO74648.1"/>
    <property type="molecule type" value="Genomic_DNA"/>
</dbReference>
<protein>
    <submittedName>
        <fullName evidence="1">Uncharacterized protein</fullName>
    </submittedName>
</protein>
<keyword evidence="2" id="KW-1185">Reference proteome</keyword>
<evidence type="ECO:0000313" key="2">
    <source>
        <dbReference type="Proteomes" id="UP000216052"/>
    </source>
</evidence>
<accession>A0ABZ3J8J1</accession>
<sequence length="122" mass="13289">MQTAVKKIQAEIDKNPNNAYIQVVGQFLLQHLELHPNDARKINVDGKTIAKSLDAMQKEASKKKVGNCAVLTDQEGFAVVLKYFDIKTPAVVTPIARPTAASKAVPAARPDTAFNVSLEDFL</sequence>
<evidence type="ECO:0000313" key="1">
    <source>
        <dbReference type="EMBL" id="XFO74648.1"/>
    </source>
</evidence>